<name>A0ABR1Y2L9_9PEZI</name>
<gene>
    <name evidence="1" type="ORF">IWX90DRAFT_411982</name>
</gene>
<evidence type="ECO:0000313" key="2">
    <source>
        <dbReference type="Proteomes" id="UP001456524"/>
    </source>
</evidence>
<evidence type="ECO:0008006" key="3">
    <source>
        <dbReference type="Google" id="ProtNLM"/>
    </source>
</evidence>
<comment type="caution">
    <text evidence="1">The sequence shown here is derived from an EMBL/GenBank/DDBJ whole genome shotgun (WGS) entry which is preliminary data.</text>
</comment>
<sequence length="114" mass="12048">MATVAPPALVGFMAWHSACRGGMQLAAVLGRVVAATVSSSKYAGPSTSFDMTPGLLMEPWLKTDRDLGLVVPLVPALKSSSQQEGQRPRGKETANAGCTFFKGCRFALDSHHVD</sequence>
<dbReference type="EMBL" id="JBBWUH010000002">
    <property type="protein sequence ID" value="KAK8175436.1"/>
    <property type="molecule type" value="Genomic_DNA"/>
</dbReference>
<organism evidence="1 2">
    <name type="scientific">Phyllosticta citrichinensis</name>
    <dbReference type="NCBI Taxonomy" id="1130410"/>
    <lineage>
        <taxon>Eukaryota</taxon>
        <taxon>Fungi</taxon>
        <taxon>Dikarya</taxon>
        <taxon>Ascomycota</taxon>
        <taxon>Pezizomycotina</taxon>
        <taxon>Dothideomycetes</taxon>
        <taxon>Dothideomycetes incertae sedis</taxon>
        <taxon>Botryosphaeriales</taxon>
        <taxon>Phyllostictaceae</taxon>
        <taxon>Phyllosticta</taxon>
    </lineage>
</organism>
<protein>
    <recommendedName>
        <fullName evidence="3">Secreted protein</fullName>
    </recommendedName>
</protein>
<evidence type="ECO:0000313" key="1">
    <source>
        <dbReference type="EMBL" id="KAK8175436.1"/>
    </source>
</evidence>
<dbReference type="Proteomes" id="UP001456524">
    <property type="component" value="Unassembled WGS sequence"/>
</dbReference>
<reference evidence="1 2" key="1">
    <citation type="journal article" date="2022" name="G3 (Bethesda)">
        <title>Enemy or ally: a genomic approach to elucidate the lifestyle of Phyllosticta citrichinaensis.</title>
        <authorList>
            <person name="Buijs V.A."/>
            <person name="Groenewald J.Z."/>
            <person name="Haridas S."/>
            <person name="LaButti K.M."/>
            <person name="Lipzen A."/>
            <person name="Martin F.M."/>
            <person name="Barry K."/>
            <person name="Grigoriev I.V."/>
            <person name="Crous P.W."/>
            <person name="Seidl M.F."/>
        </authorList>
    </citation>
    <scope>NUCLEOTIDE SEQUENCE [LARGE SCALE GENOMIC DNA]</scope>
    <source>
        <strain evidence="1 2">CBS 129764</strain>
    </source>
</reference>
<keyword evidence="2" id="KW-1185">Reference proteome</keyword>
<proteinExistence type="predicted"/>
<accession>A0ABR1Y2L9</accession>